<dbReference type="Proteomes" id="UP000429555">
    <property type="component" value="Unassembled WGS sequence"/>
</dbReference>
<organism evidence="1 2">
    <name type="scientific">Pseudomonas xionganensis</name>
    <dbReference type="NCBI Taxonomy" id="2654845"/>
    <lineage>
        <taxon>Bacteria</taxon>
        <taxon>Pseudomonadati</taxon>
        <taxon>Pseudomonadota</taxon>
        <taxon>Gammaproteobacteria</taxon>
        <taxon>Pseudomonadales</taxon>
        <taxon>Pseudomonadaceae</taxon>
        <taxon>Pseudomonas</taxon>
    </lineage>
</organism>
<comment type="caution">
    <text evidence="1">The sequence shown here is derived from an EMBL/GenBank/DDBJ whole genome shotgun (WGS) entry which is preliminary data.</text>
</comment>
<dbReference type="SUPFAM" id="SSF69754">
    <property type="entry name" value="Ribosome binding protein Y (YfiA homologue)"/>
    <property type="match status" value="1"/>
</dbReference>
<protein>
    <submittedName>
        <fullName evidence="1">Ribosomal subunit interface protein</fullName>
    </submittedName>
</protein>
<reference evidence="1 2" key="1">
    <citation type="submission" date="2019-11" db="EMBL/GenBank/DDBJ databases">
        <title>Pseudomonas flavidum sp. nov., isolated from Baiyang Lake.</title>
        <authorList>
            <person name="Zhao Y."/>
        </authorList>
    </citation>
    <scope>NUCLEOTIDE SEQUENCE [LARGE SCALE GENOMIC DNA]</scope>
    <source>
        <strain evidence="2">R-22-3 w-18</strain>
    </source>
</reference>
<keyword evidence="2" id="KW-1185">Reference proteome</keyword>
<dbReference type="Pfam" id="PF02482">
    <property type="entry name" value="Ribosomal_S30AE"/>
    <property type="match status" value="1"/>
</dbReference>
<sequence length="104" mass="11752">MQVLVNSDNHIGASQDFMSSISKRVTDKIKRFDDHLTRVEVHLRDENAHKAGSHDKRCLIEARPKGREPVSVSHHADHLEKAIDGALDKLGTVLERDISKHRIS</sequence>
<evidence type="ECO:0000313" key="1">
    <source>
        <dbReference type="EMBL" id="MVW76384.1"/>
    </source>
</evidence>
<gene>
    <name evidence="1" type="ORF">GJV18_13780</name>
</gene>
<name>A0A6I4KX93_9PSED</name>
<proteinExistence type="predicted"/>
<dbReference type="EMBL" id="WKJZ01000002">
    <property type="protein sequence ID" value="MVW76384.1"/>
    <property type="molecule type" value="Genomic_DNA"/>
</dbReference>
<dbReference type="RefSeq" id="WP_160346549.1">
    <property type="nucleotide sequence ID" value="NZ_WKJZ01000002.1"/>
</dbReference>
<dbReference type="AlphaFoldDB" id="A0A6I4KX93"/>
<dbReference type="Gene3D" id="3.30.160.100">
    <property type="entry name" value="Ribosome hibernation promotion factor-like"/>
    <property type="match status" value="1"/>
</dbReference>
<dbReference type="InterPro" id="IPR036567">
    <property type="entry name" value="RHF-like"/>
</dbReference>
<accession>A0A6I4KX93</accession>
<dbReference type="InterPro" id="IPR003489">
    <property type="entry name" value="RHF/RaiA"/>
</dbReference>
<evidence type="ECO:0000313" key="2">
    <source>
        <dbReference type="Proteomes" id="UP000429555"/>
    </source>
</evidence>